<dbReference type="AlphaFoldDB" id="A0AAE1CS84"/>
<dbReference type="Pfam" id="PF01585">
    <property type="entry name" value="G-patch"/>
    <property type="match status" value="1"/>
</dbReference>
<dbReference type="EMBL" id="JAWDGP010006980">
    <property type="protein sequence ID" value="KAK3732043.1"/>
    <property type="molecule type" value="Genomic_DNA"/>
</dbReference>
<feature type="compositionally biased region" description="Polar residues" evidence="2">
    <location>
        <begin position="721"/>
        <end position="733"/>
    </location>
</feature>
<feature type="region of interest" description="Disordered" evidence="2">
    <location>
        <begin position="930"/>
        <end position="1059"/>
    </location>
</feature>
<evidence type="ECO:0000313" key="5">
    <source>
        <dbReference type="Proteomes" id="UP001283361"/>
    </source>
</evidence>
<feature type="region of interest" description="Disordered" evidence="2">
    <location>
        <begin position="660"/>
        <end position="696"/>
    </location>
</feature>
<protein>
    <recommendedName>
        <fullName evidence="3">G-patch domain-containing protein</fullName>
    </recommendedName>
</protein>
<evidence type="ECO:0000256" key="1">
    <source>
        <dbReference type="ARBA" id="ARBA00008600"/>
    </source>
</evidence>
<reference evidence="4" key="1">
    <citation type="journal article" date="2023" name="G3 (Bethesda)">
        <title>A reference genome for the long-term kleptoplast-retaining sea slug Elysia crispata morphotype clarki.</title>
        <authorList>
            <person name="Eastman K.E."/>
            <person name="Pendleton A.L."/>
            <person name="Shaikh M.A."/>
            <person name="Suttiyut T."/>
            <person name="Ogas R."/>
            <person name="Tomko P."/>
            <person name="Gavelis G."/>
            <person name="Widhalm J.R."/>
            <person name="Wisecaver J.H."/>
        </authorList>
    </citation>
    <scope>NUCLEOTIDE SEQUENCE</scope>
    <source>
        <strain evidence="4">ECLA1</strain>
    </source>
</reference>
<gene>
    <name evidence="4" type="ORF">RRG08_026430</name>
</gene>
<feature type="compositionally biased region" description="Basic residues" evidence="2">
    <location>
        <begin position="179"/>
        <end position="189"/>
    </location>
</feature>
<dbReference type="GO" id="GO:0005634">
    <property type="term" value="C:nucleus"/>
    <property type="evidence" value="ECO:0007669"/>
    <property type="project" value="TreeGrafter"/>
</dbReference>
<proteinExistence type="inferred from homology"/>
<evidence type="ECO:0000313" key="4">
    <source>
        <dbReference type="EMBL" id="KAK3732043.1"/>
    </source>
</evidence>
<feature type="region of interest" description="Disordered" evidence="2">
    <location>
        <begin position="445"/>
        <end position="467"/>
    </location>
</feature>
<dbReference type="PANTHER" id="PTHR13384:SF19">
    <property type="entry name" value="G PATCH DOMAIN-CONTAINING PROTEIN 1"/>
    <property type="match status" value="1"/>
</dbReference>
<feature type="compositionally biased region" description="Basic and acidic residues" evidence="2">
    <location>
        <begin position="958"/>
        <end position="981"/>
    </location>
</feature>
<feature type="compositionally biased region" description="Low complexity" evidence="2">
    <location>
        <begin position="660"/>
        <end position="684"/>
    </location>
</feature>
<dbReference type="GO" id="GO:0006397">
    <property type="term" value="P:mRNA processing"/>
    <property type="evidence" value="ECO:0007669"/>
    <property type="project" value="InterPro"/>
</dbReference>
<dbReference type="Pfam" id="PF07713">
    <property type="entry name" value="DUF1604"/>
    <property type="match status" value="1"/>
</dbReference>
<keyword evidence="5" id="KW-1185">Reference proteome</keyword>
<evidence type="ECO:0000256" key="2">
    <source>
        <dbReference type="SAM" id="MobiDB-lite"/>
    </source>
</evidence>
<feature type="compositionally biased region" description="Basic and acidic residues" evidence="2">
    <location>
        <begin position="1039"/>
        <end position="1059"/>
    </location>
</feature>
<dbReference type="GO" id="GO:0003723">
    <property type="term" value="F:RNA binding"/>
    <property type="evidence" value="ECO:0007669"/>
    <property type="project" value="TreeGrafter"/>
</dbReference>
<feature type="compositionally biased region" description="Acidic residues" evidence="2">
    <location>
        <begin position="776"/>
        <end position="785"/>
    </location>
</feature>
<feature type="compositionally biased region" description="Acidic residues" evidence="2">
    <location>
        <begin position="1024"/>
        <end position="1035"/>
    </location>
</feature>
<comment type="similarity">
    <text evidence="1">Belongs to the GPATCH1 family.</text>
</comment>
<dbReference type="InterPro" id="IPR000467">
    <property type="entry name" value="G_patch_dom"/>
</dbReference>
<feature type="compositionally biased region" description="Basic residues" evidence="2">
    <location>
        <begin position="982"/>
        <end position="1016"/>
    </location>
</feature>
<dbReference type="InterPro" id="IPR011666">
    <property type="entry name" value="DUF1604"/>
</dbReference>
<feature type="region of interest" description="Disordered" evidence="2">
    <location>
        <begin position="74"/>
        <end position="135"/>
    </location>
</feature>
<feature type="region of interest" description="Disordered" evidence="2">
    <location>
        <begin position="23"/>
        <end position="44"/>
    </location>
</feature>
<dbReference type="Proteomes" id="UP001283361">
    <property type="component" value="Unassembled WGS sequence"/>
</dbReference>
<name>A0AAE1CS84_9GAST</name>
<sequence>MASDSGDEEDYVVLGTIVPEVFEDQPKKPINPQDLTAKDKQGRRRFHGAFTGGFSAGFFNTVGTKEGFIPSTFVSSKSKKHGNDAPGSSRPSQPEDFMDEEDLEEHGIAPRKFATVGNFSSEERKRKQITDSNQVSGSSELDITAFFDDLVVPEQLTIGVKLLRKMGWKEGQGLGPRIMQKKKKKKKTQPKSGVKVYGCAPPPSDESDSAEEFIPEDMSSVTFAPKDVAPISVTPKDNVHGLGYKGLDPSLALPSSHINLFSAPPVRSKGSRKGISGQAFGVGAFEDEDEDIYTVDNLSNYDITMQPDNEGDDKFGWTAPKDHGKQTVPVNYVGKLLEGFCLSKTQLKPKKKFTAPTLPRGFKPHHWFRKYREMSHIPEHLKHRGDNNSSKLNAVDRGILLGEQPLMRSVFDLIPKADQERIDATKEAISMTKSLNSIKDFKDASLQQDPPENEGQKEENFPSASTTTARNFSLKFQPAMLLNAEAQQDNAGQESRNTPLFQNSMTFQPFRKDPVKQSRYEKYLSLLKQGAKEPYNVVAASNMTEWEKARERDEFSKAAKMFRPMSAMMSSRFVSGAMIDDDMEEKHIESGSDKTDEAKAAEMKMFGKLTREEHEWHPHQLLCKRFNVPNPFPGSDIVGIPGVKRDKYSVFNFLSVGDFQSGETQEPSSSSSTEPPGVSSGGEVSHSEKTMFSTRSKKATMASVFKVLDDPNFHKSHGSHESITPSISSTGSASLEAKDGASTVDHHEAEDTDNNNEEEPNADMDLFRAIFKNSDSDDSEKEEDNEGIKDVETSSEDEHSSPDVQLESRTEASVQEKEESFDVKTEKMDGVEVIQDSFRPLFTRRKKVNVDQEAHCHLQERLQEAVPEIPSSSTEMQATDKLPQWRSYLGAKSVFSVLENMEENDGFKSKEVVTISKQHSGEKEVFNDIAGVETETYGPSLPPVTIDRLASPSANKEINNDERNRPLEKLEKRSSRKESRSSHRKDKRKKSKHKKQKKHRKHKRSSKSRGKSKKDKHSSSGSEADTESDSDDSVSDSELLERLRDVSKSTKSLEKIQHL</sequence>
<feature type="compositionally biased region" description="Basic and acidic residues" evidence="2">
    <location>
        <begin position="786"/>
        <end position="825"/>
    </location>
</feature>
<accession>A0AAE1CS84</accession>
<dbReference type="Pfam" id="PF26093">
    <property type="entry name" value="HTH_TGH"/>
    <property type="match status" value="1"/>
</dbReference>
<feature type="region of interest" description="Disordered" evidence="2">
    <location>
        <begin position="715"/>
        <end position="825"/>
    </location>
</feature>
<evidence type="ECO:0000259" key="3">
    <source>
        <dbReference type="PROSITE" id="PS50174"/>
    </source>
</evidence>
<organism evidence="4 5">
    <name type="scientific">Elysia crispata</name>
    <name type="common">lettuce slug</name>
    <dbReference type="NCBI Taxonomy" id="231223"/>
    <lineage>
        <taxon>Eukaryota</taxon>
        <taxon>Metazoa</taxon>
        <taxon>Spiralia</taxon>
        <taxon>Lophotrochozoa</taxon>
        <taxon>Mollusca</taxon>
        <taxon>Gastropoda</taxon>
        <taxon>Heterobranchia</taxon>
        <taxon>Euthyneura</taxon>
        <taxon>Panpulmonata</taxon>
        <taxon>Sacoglossa</taxon>
        <taxon>Placobranchoidea</taxon>
        <taxon>Plakobranchidae</taxon>
        <taxon>Elysia</taxon>
    </lineage>
</organism>
<dbReference type="PROSITE" id="PS50174">
    <property type="entry name" value="G_PATCH"/>
    <property type="match status" value="1"/>
</dbReference>
<feature type="compositionally biased region" description="Acidic residues" evidence="2">
    <location>
        <begin position="750"/>
        <end position="762"/>
    </location>
</feature>
<feature type="compositionally biased region" description="Basic and acidic residues" evidence="2">
    <location>
        <begin position="736"/>
        <end position="749"/>
    </location>
</feature>
<feature type="domain" description="G-patch" evidence="3">
    <location>
        <begin position="155"/>
        <end position="175"/>
    </location>
</feature>
<comment type="caution">
    <text evidence="4">The sequence shown here is derived from an EMBL/GenBank/DDBJ whole genome shotgun (WGS) entry which is preliminary data.</text>
</comment>
<feature type="region of interest" description="Disordered" evidence="2">
    <location>
        <begin position="178"/>
        <end position="210"/>
    </location>
</feature>
<dbReference type="PANTHER" id="PTHR13384">
    <property type="entry name" value="G PATCH DOMAIN-CONTAINING PROTEIN 1"/>
    <property type="match status" value="1"/>
</dbReference>